<reference evidence="3 4" key="1">
    <citation type="submission" date="2018-11" db="EMBL/GenBank/DDBJ databases">
        <title>Novel bacteria species description.</title>
        <authorList>
            <person name="Han J.-H."/>
        </authorList>
    </citation>
    <scope>NUCLEOTIDE SEQUENCE [LARGE SCALE GENOMIC DNA]</scope>
    <source>
        <strain evidence="3 4">KCTC23259</strain>
    </source>
</reference>
<dbReference type="GO" id="GO:0008234">
    <property type="term" value="F:cysteine-type peptidase activity"/>
    <property type="evidence" value="ECO:0007669"/>
    <property type="project" value="InterPro"/>
</dbReference>
<dbReference type="SUPFAM" id="SSF54001">
    <property type="entry name" value="Cysteine proteinases"/>
    <property type="match status" value="1"/>
</dbReference>
<organism evidence="3 4">
    <name type="scientific">Lacihabitans soyangensis</name>
    <dbReference type="NCBI Taxonomy" id="869394"/>
    <lineage>
        <taxon>Bacteria</taxon>
        <taxon>Pseudomonadati</taxon>
        <taxon>Bacteroidota</taxon>
        <taxon>Cytophagia</taxon>
        <taxon>Cytophagales</taxon>
        <taxon>Leadbetterellaceae</taxon>
        <taxon>Lacihabitans</taxon>
    </lineage>
</organism>
<accession>A0AAE3KRC9</accession>
<dbReference type="PANTHER" id="PTHR12411">
    <property type="entry name" value="CYSTEINE PROTEASE FAMILY C1-RELATED"/>
    <property type="match status" value="1"/>
</dbReference>
<keyword evidence="4" id="KW-1185">Reference proteome</keyword>
<evidence type="ECO:0000256" key="1">
    <source>
        <dbReference type="ARBA" id="ARBA00008455"/>
    </source>
</evidence>
<dbReference type="GO" id="GO:0006508">
    <property type="term" value="P:proteolysis"/>
    <property type="evidence" value="ECO:0007669"/>
    <property type="project" value="InterPro"/>
</dbReference>
<comment type="caution">
    <text evidence="3">The sequence shown here is derived from an EMBL/GenBank/DDBJ whole genome shotgun (WGS) entry which is preliminary data.</text>
</comment>
<dbReference type="EMBL" id="RJUF01000004">
    <property type="protein sequence ID" value="MCP9761993.1"/>
    <property type="molecule type" value="Genomic_DNA"/>
</dbReference>
<comment type="similarity">
    <text evidence="1">Belongs to the peptidase C1 family.</text>
</comment>
<dbReference type="Proteomes" id="UP001204144">
    <property type="component" value="Unassembled WGS sequence"/>
</dbReference>
<dbReference type="Gene3D" id="3.90.70.10">
    <property type="entry name" value="Cysteine proteinases"/>
    <property type="match status" value="1"/>
</dbReference>
<dbReference type="RefSeq" id="WP_255035746.1">
    <property type="nucleotide sequence ID" value="NZ_RJUF01000004.1"/>
</dbReference>
<name>A0AAE3KRC9_9BACT</name>
<dbReference type="SMART" id="SM00645">
    <property type="entry name" value="Pept_C1"/>
    <property type="match status" value="1"/>
</dbReference>
<dbReference type="CDD" id="cd02619">
    <property type="entry name" value="Peptidase_C1"/>
    <property type="match status" value="1"/>
</dbReference>
<dbReference type="InterPro" id="IPR013128">
    <property type="entry name" value="Peptidase_C1A"/>
</dbReference>
<evidence type="ECO:0000313" key="3">
    <source>
        <dbReference type="EMBL" id="MCP9761993.1"/>
    </source>
</evidence>
<evidence type="ECO:0000313" key="4">
    <source>
        <dbReference type="Proteomes" id="UP001204144"/>
    </source>
</evidence>
<dbReference type="AlphaFoldDB" id="A0AAE3KRC9"/>
<evidence type="ECO:0000259" key="2">
    <source>
        <dbReference type="SMART" id="SM00645"/>
    </source>
</evidence>
<dbReference type="Pfam" id="PF00112">
    <property type="entry name" value="Peptidase_C1"/>
    <property type="match status" value="1"/>
</dbReference>
<protein>
    <submittedName>
        <fullName evidence="3">Peptidase C1</fullName>
    </submittedName>
</protein>
<gene>
    <name evidence="3" type="ORF">EGI31_03435</name>
</gene>
<dbReference type="InterPro" id="IPR000668">
    <property type="entry name" value="Peptidase_C1A_C"/>
</dbReference>
<sequence>MNNRIGGYKIGRKPAGAAMKALKNTSSLPQKVDLRKFLTSVEYQVGNSCVANAMAGAYEYLAKRELGESSDVSRLYIYYNARYVDGSQDEDSGSYMQCAIDGLIEYGACSEELWPNEEDKINEEPAPEAYEQGASFKVVEKEYIDTDLDLWRETLAEGYPIAFAINTFDSFDEACNNKGRVPMPKATDNTRETHGWHAMLCVGYSDIDRVFIVRNSWSEEWGDKGYCYIPYDYMIHPEYNSHDSWIIKAVENLDYSEGVVVDDEESMFYDSDYLIFKDFYVYTEQSEDFADELEELILEYVESEQDFFFDWETLEDEGGVYISLKEFYLLTEEELGFWNALDELCIVYGGEDGYDYTVNRADREEEE</sequence>
<feature type="domain" description="Peptidase C1A papain C-terminal" evidence="2">
    <location>
        <begin position="28"/>
        <end position="241"/>
    </location>
</feature>
<proteinExistence type="inferred from homology"/>
<dbReference type="InterPro" id="IPR038765">
    <property type="entry name" value="Papain-like_cys_pep_sf"/>
</dbReference>